<evidence type="ECO:0000259" key="13">
    <source>
        <dbReference type="PROSITE" id="PS50998"/>
    </source>
</evidence>
<feature type="domain" description="Gla" evidence="13">
    <location>
        <begin position="46"/>
        <end position="92"/>
    </location>
</feature>
<evidence type="ECO:0000256" key="4">
    <source>
        <dbReference type="ARBA" id="ARBA00022473"/>
    </source>
</evidence>
<gene>
    <name evidence="14" type="ORF">RIMI_LOCUS6677042</name>
</gene>
<keyword evidence="6" id="KW-0964">Secreted</keyword>
<evidence type="ECO:0000256" key="3">
    <source>
        <dbReference type="ARBA" id="ARBA00017145"/>
    </source>
</evidence>
<evidence type="ECO:0000256" key="7">
    <source>
        <dbReference type="ARBA" id="ARBA00022553"/>
    </source>
</evidence>
<keyword evidence="9" id="KW-0892">Osteogenesis</keyword>
<comment type="subcellular location">
    <subcellularLocation>
        <location evidence="1">Secreted</location>
    </subcellularLocation>
</comment>
<accession>A0ABN9L8X3</accession>
<dbReference type="Pfam" id="PF25890">
    <property type="entry name" value="BGLAP_C"/>
    <property type="match status" value="1"/>
</dbReference>
<evidence type="ECO:0000313" key="15">
    <source>
        <dbReference type="Proteomes" id="UP001176940"/>
    </source>
</evidence>
<keyword evidence="11" id="KW-0891">Chondrogenesis</keyword>
<dbReference type="InterPro" id="IPR000294">
    <property type="entry name" value="GLA_domain"/>
</dbReference>
<keyword evidence="8" id="KW-0221">Differentiation</keyword>
<dbReference type="InterPro" id="IPR058704">
    <property type="entry name" value="BGLAP-like_C"/>
</dbReference>
<dbReference type="EMBL" id="CAUEEQ010012202">
    <property type="protein sequence ID" value="CAJ0936197.1"/>
    <property type="molecule type" value="Genomic_DNA"/>
</dbReference>
<dbReference type="PANTHER" id="PTHR10109">
    <property type="entry name" value="MATRIX GLA PROTEIN"/>
    <property type="match status" value="1"/>
</dbReference>
<evidence type="ECO:0000256" key="12">
    <source>
        <dbReference type="SAM" id="SignalP"/>
    </source>
</evidence>
<dbReference type="SMART" id="SM00069">
    <property type="entry name" value="GLA"/>
    <property type="match status" value="1"/>
</dbReference>
<evidence type="ECO:0000256" key="1">
    <source>
        <dbReference type="ARBA" id="ARBA00004613"/>
    </source>
</evidence>
<keyword evidence="5" id="KW-0301">Gamma-carboxyglutamic acid</keyword>
<proteinExistence type="inferred from homology"/>
<evidence type="ECO:0000256" key="11">
    <source>
        <dbReference type="ARBA" id="ARBA00023188"/>
    </source>
</evidence>
<evidence type="ECO:0000256" key="10">
    <source>
        <dbReference type="ARBA" id="ARBA00023157"/>
    </source>
</evidence>
<evidence type="ECO:0000256" key="2">
    <source>
        <dbReference type="ARBA" id="ARBA00008850"/>
    </source>
</evidence>
<keyword evidence="15" id="KW-1185">Reference proteome</keyword>
<evidence type="ECO:0000256" key="6">
    <source>
        <dbReference type="ARBA" id="ARBA00022525"/>
    </source>
</evidence>
<evidence type="ECO:0000256" key="9">
    <source>
        <dbReference type="ARBA" id="ARBA00022855"/>
    </source>
</evidence>
<name>A0ABN9L8X3_9NEOB</name>
<dbReference type="Proteomes" id="UP001176940">
    <property type="component" value="Unassembled WGS sequence"/>
</dbReference>
<comment type="caution">
    <text evidence="14">The sequence shown here is derived from an EMBL/GenBank/DDBJ whole genome shotgun (WGS) entry which is preliminary data.</text>
</comment>
<evidence type="ECO:0000256" key="5">
    <source>
        <dbReference type="ARBA" id="ARBA00022479"/>
    </source>
</evidence>
<dbReference type="InterPro" id="IPR035972">
    <property type="entry name" value="GLA-like_dom_SF"/>
</dbReference>
<sequence length="99" mass="11787">MKTLALLLVVALATAVTLAYDSHESHESYERYDPFVNSRNANSFMQRNVRMNERVRAKSPWERQRETCEEYNPCERYAMRHGWGAAYKRYFGQRAGERY</sequence>
<keyword evidence="4" id="KW-0217">Developmental protein</keyword>
<comment type="similarity">
    <text evidence="2">Belongs to the osteocalcin/matrix Gla protein family.</text>
</comment>
<dbReference type="PROSITE" id="PS00011">
    <property type="entry name" value="GLA_1"/>
    <property type="match status" value="1"/>
</dbReference>
<keyword evidence="7" id="KW-0597">Phosphoprotein</keyword>
<keyword evidence="12" id="KW-0732">Signal</keyword>
<reference evidence="14" key="1">
    <citation type="submission" date="2023-07" db="EMBL/GenBank/DDBJ databases">
        <authorList>
            <person name="Stuckert A."/>
        </authorList>
    </citation>
    <scope>NUCLEOTIDE SEQUENCE</scope>
</reference>
<feature type="chain" id="PRO_5046811651" description="Matrix Gla protein" evidence="12">
    <location>
        <begin position="20"/>
        <end position="99"/>
    </location>
</feature>
<keyword evidence="10" id="KW-1015">Disulfide bond</keyword>
<dbReference type="SUPFAM" id="SSF57630">
    <property type="entry name" value="GLA-domain"/>
    <property type="match status" value="1"/>
</dbReference>
<dbReference type="PANTHER" id="PTHR10109:SF0">
    <property type="entry name" value="MATRIX GLA PROTEIN"/>
    <property type="match status" value="1"/>
</dbReference>
<evidence type="ECO:0000256" key="8">
    <source>
        <dbReference type="ARBA" id="ARBA00022782"/>
    </source>
</evidence>
<evidence type="ECO:0000313" key="14">
    <source>
        <dbReference type="EMBL" id="CAJ0936197.1"/>
    </source>
</evidence>
<dbReference type="PROSITE" id="PS50998">
    <property type="entry name" value="GLA_2"/>
    <property type="match status" value="1"/>
</dbReference>
<dbReference type="InterPro" id="IPR027118">
    <property type="entry name" value="MGP"/>
</dbReference>
<organism evidence="14 15">
    <name type="scientific">Ranitomeya imitator</name>
    <name type="common">mimic poison frog</name>
    <dbReference type="NCBI Taxonomy" id="111125"/>
    <lineage>
        <taxon>Eukaryota</taxon>
        <taxon>Metazoa</taxon>
        <taxon>Chordata</taxon>
        <taxon>Craniata</taxon>
        <taxon>Vertebrata</taxon>
        <taxon>Euteleostomi</taxon>
        <taxon>Amphibia</taxon>
        <taxon>Batrachia</taxon>
        <taxon>Anura</taxon>
        <taxon>Neobatrachia</taxon>
        <taxon>Hyloidea</taxon>
        <taxon>Dendrobatidae</taxon>
        <taxon>Dendrobatinae</taxon>
        <taxon>Ranitomeya</taxon>
    </lineage>
</organism>
<feature type="signal peptide" evidence="12">
    <location>
        <begin position="1"/>
        <end position="19"/>
    </location>
</feature>
<protein>
    <recommendedName>
        <fullName evidence="3">Matrix Gla protein</fullName>
    </recommendedName>
</protein>